<proteinExistence type="predicted"/>
<accession>A0A2G5F9Y7</accession>
<protein>
    <submittedName>
        <fullName evidence="1">Uncharacterized protein</fullName>
    </submittedName>
</protein>
<gene>
    <name evidence="1" type="ORF">AQUCO_00100351v1</name>
</gene>
<dbReference type="AlphaFoldDB" id="A0A2G5F9Y7"/>
<evidence type="ECO:0000313" key="2">
    <source>
        <dbReference type="Proteomes" id="UP000230069"/>
    </source>
</evidence>
<keyword evidence="2" id="KW-1185">Reference proteome</keyword>
<reference evidence="1 2" key="1">
    <citation type="submission" date="2017-09" db="EMBL/GenBank/DDBJ databases">
        <title>WGS assembly of Aquilegia coerulea Goldsmith.</title>
        <authorList>
            <person name="Hodges S."/>
            <person name="Kramer E."/>
            <person name="Nordborg M."/>
            <person name="Tomkins J."/>
            <person name="Borevitz J."/>
            <person name="Derieg N."/>
            <person name="Yan J."/>
            <person name="Mihaltcheva S."/>
            <person name="Hayes R.D."/>
            <person name="Rokhsar D."/>
        </authorList>
    </citation>
    <scope>NUCLEOTIDE SEQUENCE [LARGE SCALE GENOMIC DNA]</scope>
    <source>
        <strain evidence="2">cv. Goldsmith</strain>
    </source>
</reference>
<name>A0A2G5F9Y7_AQUCA</name>
<organism evidence="1 2">
    <name type="scientific">Aquilegia coerulea</name>
    <name type="common">Rocky mountain columbine</name>
    <dbReference type="NCBI Taxonomy" id="218851"/>
    <lineage>
        <taxon>Eukaryota</taxon>
        <taxon>Viridiplantae</taxon>
        <taxon>Streptophyta</taxon>
        <taxon>Embryophyta</taxon>
        <taxon>Tracheophyta</taxon>
        <taxon>Spermatophyta</taxon>
        <taxon>Magnoliopsida</taxon>
        <taxon>Ranunculales</taxon>
        <taxon>Ranunculaceae</taxon>
        <taxon>Thalictroideae</taxon>
        <taxon>Aquilegia</taxon>
    </lineage>
</organism>
<dbReference type="Proteomes" id="UP000230069">
    <property type="component" value="Unassembled WGS sequence"/>
</dbReference>
<sequence>MNIHATMDPNVVSKLFCLNGSRPCIFFDRSQDVITTFFPNPEIQCFESYGFKRISLDALEEAKLGRNSGIVMEIIKGNESSVDDVSCDEDYEMKSDAATSPHPFIDDECDVEEDYEMKSDASTSPQLSIDNIDDDECDVDDLLCDEDVKNKLEMLARMVGIDCSHPGIVLTEVVTIFKGLQRK</sequence>
<dbReference type="OrthoDB" id="1930773at2759"/>
<evidence type="ECO:0000313" key="1">
    <source>
        <dbReference type="EMBL" id="PIA64823.1"/>
    </source>
</evidence>
<dbReference type="InParanoid" id="A0A2G5F9Y7"/>
<dbReference type="EMBL" id="KZ305018">
    <property type="protein sequence ID" value="PIA64823.1"/>
    <property type="molecule type" value="Genomic_DNA"/>
</dbReference>